<organism evidence="1 2">
    <name type="scientific">Nezara viridula</name>
    <name type="common">Southern green stink bug</name>
    <name type="synonym">Cimex viridulus</name>
    <dbReference type="NCBI Taxonomy" id="85310"/>
    <lineage>
        <taxon>Eukaryota</taxon>
        <taxon>Metazoa</taxon>
        <taxon>Ecdysozoa</taxon>
        <taxon>Arthropoda</taxon>
        <taxon>Hexapoda</taxon>
        <taxon>Insecta</taxon>
        <taxon>Pterygota</taxon>
        <taxon>Neoptera</taxon>
        <taxon>Paraneoptera</taxon>
        <taxon>Hemiptera</taxon>
        <taxon>Heteroptera</taxon>
        <taxon>Panheteroptera</taxon>
        <taxon>Pentatomomorpha</taxon>
        <taxon>Pentatomoidea</taxon>
        <taxon>Pentatomidae</taxon>
        <taxon>Pentatominae</taxon>
        <taxon>Nezara</taxon>
    </lineage>
</organism>
<accession>A0A9P0HRR9</accession>
<keyword evidence="2" id="KW-1185">Reference proteome</keyword>
<protein>
    <submittedName>
        <fullName evidence="1">Uncharacterized protein</fullName>
    </submittedName>
</protein>
<evidence type="ECO:0000313" key="2">
    <source>
        <dbReference type="Proteomes" id="UP001152798"/>
    </source>
</evidence>
<proteinExistence type="predicted"/>
<dbReference type="Proteomes" id="UP001152798">
    <property type="component" value="Chromosome 6"/>
</dbReference>
<dbReference type="EMBL" id="OV725082">
    <property type="protein sequence ID" value="CAH1406552.1"/>
    <property type="molecule type" value="Genomic_DNA"/>
</dbReference>
<name>A0A9P0HRR9_NEZVI</name>
<evidence type="ECO:0000313" key="1">
    <source>
        <dbReference type="EMBL" id="CAH1406552.1"/>
    </source>
</evidence>
<sequence length="96" mass="10744">MVTNAESKPSQEFCPGPPPHPADFVLTACDGAIIDQFGYERFIRAFDERMGWILSEEEVVRDRLSKLPWLSKHRLSGRDTVGRAVSPIDVISSCLP</sequence>
<gene>
    <name evidence="1" type="ORF">NEZAVI_LOCUS14465</name>
</gene>
<reference evidence="1" key="1">
    <citation type="submission" date="2022-01" db="EMBL/GenBank/DDBJ databases">
        <authorList>
            <person name="King R."/>
        </authorList>
    </citation>
    <scope>NUCLEOTIDE SEQUENCE</scope>
</reference>
<dbReference type="AlphaFoldDB" id="A0A9P0HRR9"/>